<evidence type="ECO:0000256" key="1">
    <source>
        <dbReference type="ARBA" id="ARBA00001614"/>
    </source>
</evidence>
<accession>A0ABR8Q217</accession>
<dbReference type="PIRSF" id="PIRSF005096">
    <property type="entry name" value="GALM"/>
    <property type="match status" value="1"/>
</dbReference>
<dbReference type="SUPFAM" id="SSF74650">
    <property type="entry name" value="Galactose mutarotase-like"/>
    <property type="match status" value="1"/>
</dbReference>
<dbReference type="InterPro" id="IPR018052">
    <property type="entry name" value="Ald1_epimerase_CS"/>
</dbReference>
<comment type="pathway">
    <text evidence="2 8">Carbohydrate metabolism; hexose metabolism.</text>
</comment>
<dbReference type="InterPro" id="IPR014718">
    <property type="entry name" value="GH-type_carb-bd"/>
</dbReference>
<keyword evidence="10" id="KW-1185">Reference proteome</keyword>
<proteinExistence type="inferred from homology"/>
<dbReference type="InterPro" id="IPR047215">
    <property type="entry name" value="Galactose_mutarotase-like"/>
</dbReference>
<dbReference type="PROSITE" id="PS00545">
    <property type="entry name" value="ALDOSE_1_EPIMERASE"/>
    <property type="match status" value="1"/>
</dbReference>
<organism evidence="9 10">
    <name type="scientific">Clostridium gallinarum</name>
    <dbReference type="NCBI Taxonomy" id="2762246"/>
    <lineage>
        <taxon>Bacteria</taxon>
        <taxon>Bacillati</taxon>
        <taxon>Bacillota</taxon>
        <taxon>Clostridia</taxon>
        <taxon>Eubacteriales</taxon>
        <taxon>Clostridiaceae</taxon>
        <taxon>Clostridium</taxon>
    </lineage>
</organism>
<comment type="similarity">
    <text evidence="3 8">Belongs to the aldose epimerase family.</text>
</comment>
<evidence type="ECO:0000256" key="2">
    <source>
        <dbReference type="ARBA" id="ARBA00005028"/>
    </source>
</evidence>
<dbReference type="Pfam" id="PF01263">
    <property type="entry name" value="Aldose_epim"/>
    <property type="match status" value="1"/>
</dbReference>
<evidence type="ECO:0000256" key="5">
    <source>
        <dbReference type="ARBA" id="ARBA00014165"/>
    </source>
</evidence>
<dbReference type="EC" id="5.1.3.3" evidence="4 8"/>
<dbReference type="InterPro" id="IPR011013">
    <property type="entry name" value="Gal_mutarotase_sf_dom"/>
</dbReference>
<sequence>MTIDEKFFGKTKSGIKVKSYILTNKNKMEVKIITYGGAIVEIKVPDKEGNFDDVILGYDTIEGYENGKKFHGALIGRCANRIKNSRFNINDKIYELEANDGENHLHGGRFGFDKVVWDSEILDNEKNILKLSYLSKDMEEGYPGNLKVDVIYQLTEYNSIKIEYRAISDKDTVVNLTNHSYFNLRGHSSGDVLEQKLMINSNKFTLNNKYSIPTGEIKNVENTPMDFRKLKAIGENINDSDEQIEFGQGYDHNWILNSNGDLNVLSAKLVDELTGRVMEMYTTNIGVQIYSGNFLDGNEIGKENTAYKRRSGICLETQFVPNAINDVSFESTLLKANDEYRHTTIYKFKTL</sequence>
<evidence type="ECO:0000256" key="7">
    <source>
        <dbReference type="ARBA" id="ARBA00023277"/>
    </source>
</evidence>
<dbReference type="Gene3D" id="2.70.98.10">
    <property type="match status" value="1"/>
</dbReference>
<keyword evidence="7 8" id="KW-0119">Carbohydrate metabolism</keyword>
<dbReference type="EMBL" id="JACSQZ010000011">
    <property type="protein sequence ID" value="MBD7914445.1"/>
    <property type="molecule type" value="Genomic_DNA"/>
</dbReference>
<gene>
    <name evidence="9" type="ORF">H9660_04740</name>
</gene>
<name>A0ABR8Q217_9CLOT</name>
<evidence type="ECO:0000313" key="9">
    <source>
        <dbReference type="EMBL" id="MBD7914445.1"/>
    </source>
</evidence>
<dbReference type="PANTHER" id="PTHR10091">
    <property type="entry name" value="ALDOSE-1-EPIMERASE"/>
    <property type="match status" value="1"/>
</dbReference>
<dbReference type="Proteomes" id="UP000640335">
    <property type="component" value="Unassembled WGS sequence"/>
</dbReference>
<keyword evidence="6 8" id="KW-0413">Isomerase</keyword>
<dbReference type="InterPro" id="IPR015443">
    <property type="entry name" value="Aldose_1-epimerase"/>
</dbReference>
<dbReference type="InterPro" id="IPR008183">
    <property type="entry name" value="Aldose_1/G6P_1-epimerase"/>
</dbReference>
<evidence type="ECO:0000256" key="3">
    <source>
        <dbReference type="ARBA" id="ARBA00006206"/>
    </source>
</evidence>
<evidence type="ECO:0000256" key="8">
    <source>
        <dbReference type="PIRNR" id="PIRNR005096"/>
    </source>
</evidence>
<dbReference type="CDD" id="cd09019">
    <property type="entry name" value="galactose_mutarotase_like"/>
    <property type="match status" value="1"/>
</dbReference>
<protein>
    <recommendedName>
        <fullName evidence="5 8">Aldose 1-epimerase</fullName>
        <ecNumber evidence="4 8">5.1.3.3</ecNumber>
    </recommendedName>
</protein>
<evidence type="ECO:0000256" key="4">
    <source>
        <dbReference type="ARBA" id="ARBA00013185"/>
    </source>
</evidence>
<reference evidence="9 10" key="1">
    <citation type="submission" date="2020-08" db="EMBL/GenBank/DDBJ databases">
        <title>A Genomic Blueprint of the Chicken Gut Microbiome.</title>
        <authorList>
            <person name="Gilroy R."/>
            <person name="Ravi A."/>
            <person name="Getino M."/>
            <person name="Pursley I."/>
            <person name="Horton D.L."/>
            <person name="Alikhan N.-F."/>
            <person name="Baker D."/>
            <person name="Gharbi K."/>
            <person name="Hall N."/>
            <person name="Watson M."/>
            <person name="Adriaenssens E.M."/>
            <person name="Foster-Nyarko E."/>
            <person name="Jarju S."/>
            <person name="Secka A."/>
            <person name="Antonio M."/>
            <person name="Oren A."/>
            <person name="Chaudhuri R."/>
            <person name="La Ragione R.M."/>
            <person name="Hildebrand F."/>
            <person name="Pallen M.J."/>
        </authorList>
    </citation>
    <scope>NUCLEOTIDE SEQUENCE [LARGE SCALE GENOMIC DNA]</scope>
    <source>
        <strain evidence="9 10">Sa3CUN1</strain>
    </source>
</reference>
<dbReference type="PANTHER" id="PTHR10091:SF0">
    <property type="entry name" value="GALACTOSE MUTAROTASE"/>
    <property type="match status" value="1"/>
</dbReference>
<dbReference type="NCBIfam" id="NF008277">
    <property type="entry name" value="PRK11055.1"/>
    <property type="match status" value="1"/>
</dbReference>
<comment type="caution">
    <text evidence="9">The sequence shown here is derived from an EMBL/GenBank/DDBJ whole genome shotgun (WGS) entry which is preliminary data.</text>
</comment>
<dbReference type="RefSeq" id="WP_191749058.1">
    <property type="nucleotide sequence ID" value="NZ_JACSQZ010000011.1"/>
</dbReference>
<evidence type="ECO:0000313" key="10">
    <source>
        <dbReference type="Proteomes" id="UP000640335"/>
    </source>
</evidence>
<comment type="catalytic activity">
    <reaction evidence="1 8">
        <text>alpha-D-glucose = beta-D-glucose</text>
        <dbReference type="Rhea" id="RHEA:10264"/>
        <dbReference type="ChEBI" id="CHEBI:15903"/>
        <dbReference type="ChEBI" id="CHEBI:17925"/>
        <dbReference type="EC" id="5.1.3.3"/>
    </reaction>
</comment>
<evidence type="ECO:0000256" key="6">
    <source>
        <dbReference type="ARBA" id="ARBA00023235"/>
    </source>
</evidence>